<evidence type="ECO:0000256" key="3">
    <source>
        <dbReference type="ARBA" id="ARBA00023274"/>
    </source>
</evidence>
<evidence type="ECO:0000256" key="1">
    <source>
        <dbReference type="ARBA" id="ARBA00005781"/>
    </source>
</evidence>
<dbReference type="PRINTS" id="PR00061">
    <property type="entry name" value="RIBOSOMALL19"/>
</dbReference>
<gene>
    <name evidence="5" type="ORF">A3B36_01980</name>
</gene>
<keyword evidence="3 4" id="KW-0687">Ribonucleoprotein</keyword>
<dbReference type="InterPro" id="IPR001857">
    <property type="entry name" value="Ribosomal_bL19"/>
</dbReference>
<dbReference type="AlphaFoldDB" id="A0A1F7V1H5"/>
<dbReference type="Proteomes" id="UP000177704">
    <property type="component" value="Unassembled WGS sequence"/>
</dbReference>
<dbReference type="InterPro" id="IPR008991">
    <property type="entry name" value="Translation_prot_SH3-like_sf"/>
</dbReference>
<evidence type="ECO:0000256" key="4">
    <source>
        <dbReference type="RuleBase" id="RU000559"/>
    </source>
</evidence>
<accession>A0A1F7V1H5</accession>
<dbReference type="GO" id="GO:0006412">
    <property type="term" value="P:translation"/>
    <property type="evidence" value="ECO:0007669"/>
    <property type="project" value="InterPro"/>
</dbReference>
<protein>
    <recommendedName>
        <fullName evidence="4">50S ribosomal protein L19</fullName>
    </recommendedName>
</protein>
<dbReference type="PANTHER" id="PTHR15680:SF9">
    <property type="entry name" value="LARGE RIBOSOMAL SUBUNIT PROTEIN BL19M"/>
    <property type="match status" value="1"/>
</dbReference>
<proteinExistence type="inferred from homology"/>
<evidence type="ECO:0000256" key="2">
    <source>
        <dbReference type="ARBA" id="ARBA00022980"/>
    </source>
</evidence>
<evidence type="ECO:0000313" key="5">
    <source>
        <dbReference type="EMBL" id="OGL83854.1"/>
    </source>
</evidence>
<dbReference type="GO" id="GO:0022625">
    <property type="term" value="C:cytosolic large ribosomal subunit"/>
    <property type="evidence" value="ECO:0007669"/>
    <property type="project" value="TreeGrafter"/>
</dbReference>
<dbReference type="Pfam" id="PF01245">
    <property type="entry name" value="Ribosomal_L19"/>
    <property type="match status" value="1"/>
</dbReference>
<comment type="caution">
    <text evidence="5">The sequence shown here is derived from an EMBL/GenBank/DDBJ whole genome shotgun (WGS) entry which is preliminary data.</text>
</comment>
<comment type="similarity">
    <text evidence="1 4">Belongs to the bacterial ribosomal protein bL19 family.</text>
</comment>
<dbReference type="InterPro" id="IPR038657">
    <property type="entry name" value="Ribosomal_bL19_sf"/>
</dbReference>
<evidence type="ECO:0000313" key="6">
    <source>
        <dbReference type="Proteomes" id="UP000177704"/>
    </source>
</evidence>
<dbReference type="GO" id="GO:0003735">
    <property type="term" value="F:structural constituent of ribosome"/>
    <property type="evidence" value="ECO:0007669"/>
    <property type="project" value="InterPro"/>
</dbReference>
<sequence>MAAQTASYQTLTPEQLKPGMTVRVHQKIRDVNAKGEDRERVQIFEGMVIRCHGSRGNDGTYTVRKVSEGVGVEKIFPYRATSIAKVEFVKQAQVRRANLGYLRSYGKRLKETTKLDA</sequence>
<dbReference type="Gene3D" id="2.30.30.790">
    <property type="match status" value="1"/>
</dbReference>
<dbReference type="EMBL" id="MGEM01000038">
    <property type="protein sequence ID" value="OGL83854.1"/>
    <property type="molecule type" value="Genomic_DNA"/>
</dbReference>
<keyword evidence="2" id="KW-0689">Ribosomal protein</keyword>
<comment type="function">
    <text evidence="4">This protein is located at the 30S-50S ribosomal subunit interface and may play a role in the structure and function of the aminoacyl-tRNA binding site.</text>
</comment>
<reference evidence="5 6" key="1">
    <citation type="journal article" date="2016" name="Nat. Commun.">
        <title>Thousands of microbial genomes shed light on interconnected biogeochemical processes in an aquifer system.</title>
        <authorList>
            <person name="Anantharaman K."/>
            <person name="Brown C.T."/>
            <person name="Hug L.A."/>
            <person name="Sharon I."/>
            <person name="Castelle C.J."/>
            <person name="Probst A.J."/>
            <person name="Thomas B.C."/>
            <person name="Singh A."/>
            <person name="Wilkins M.J."/>
            <person name="Karaoz U."/>
            <person name="Brodie E.L."/>
            <person name="Williams K.H."/>
            <person name="Hubbard S.S."/>
            <person name="Banfield J.F."/>
        </authorList>
    </citation>
    <scope>NUCLEOTIDE SEQUENCE [LARGE SCALE GENOMIC DNA]</scope>
</reference>
<dbReference type="PANTHER" id="PTHR15680">
    <property type="entry name" value="RIBOSOMAL PROTEIN L19"/>
    <property type="match status" value="1"/>
</dbReference>
<name>A0A1F7V1H5_9BACT</name>
<organism evidence="5 6">
    <name type="scientific">Candidatus Uhrbacteria bacterium RIFCSPLOWO2_01_FULL_55_36</name>
    <dbReference type="NCBI Taxonomy" id="1802404"/>
    <lineage>
        <taxon>Bacteria</taxon>
        <taxon>Candidatus Uhriibacteriota</taxon>
    </lineage>
</organism>
<dbReference type="SUPFAM" id="SSF50104">
    <property type="entry name" value="Translation proteins SH3-like domain"/>
    <property type="match status" value="1"/>
</dbReference>